<keyword evidence="2" id="KW-0677">Repeat</keyword>
<organism evidence="5 6">
    <name type="scientific">Artemia franciscana</name>
    <name type="common">Brine shrimp</name>
    <name type="synonym">Artemia sanfranciscana</name>
    <dbReference type="NCBI Taxonomy" id="6661"/>
    <lineage>
        <taxon>Eukaryota</taxon>
        <taxon>Metazoa</taxon>
        <taxon>Ecdysozoa</taxon>
        <taxon>Arthropoda</taxon>
        <taxon>Crustacea</taxon>
        <taxon>Branchiopoda</taxon>
        <taxon>Anostraca</taxon>
        <taxon>Artemiidae</taxon>
        <taxon>Artemia</taxon>
    </lineage>
</organism>
<feature type="domain" description="BEACH-type PH" evidence="4">
    <location>
        <begin position="2361"/>
        <end position="2491"/>
    </location>
</feature>
<dbReference type="Pfam" id="PF23295">
    <property type="entry name" value="Arm_4"/>
    <property type="match status" value="1"/>
</dbReference>
<keyword evidence="1" id="KW-0853">WD repeat</keyword>
<feature type="non-terminal residue" evidence="5">
    <location>
        <position position="1"/>
    </location>
</feature>
<feature type="domain" description="BEACH" evidence="3">
    <location>
        <begin position="2519"/>
        <end position="2605"/>
    </location>
</feature>
<accession>A0AA88LCW4</accession>
<dbReference type="InterPro" id="IPR011993">
    <property type="entry name" value="PH-like_dom_sf"/>
</dbReference>
<dbReference type="InterPro" id="IPR016024">
    <property type="entry name" value="ARM-type_fold"/>
</dbReference>
<dbReference type="InterPro" id="IPR051944">
    <property type="entry name" value="BEACH_domain_protein"/>
</dbReference>
<reference evidence="5" key="1">
    <citation type="submission" date="2023-07" db="EMBL/GenBank/DDBJ databases">
        <title>Chromosome-level genome assembly of Artemia franciscana.</title>
        <authorList>
            <person name="Jo E."/>
        </authorList>
    </citation>
    <scope>NUCLEOTIDE SEQUENCE</scope>
    <source>
        <tissue evidence="5">Whole body</tissue>
    </source>
</reference>
<evidence type="ECO:0000259" key="4">
    <source>
        <dbReference type="PROSITE" id="PS51783"/>
    </source>
</evidence>
<dbReference type="PANTHER" id="PTHR46108:SF4">
    <property type="entry name" value="BLUE CHEESE"/>
    <property type="match status" value="1"/>
</dbReference>
<dbReference type="Gene3D" id="1.10.1540.10">
    <property type="entry name" value="BEACH domain"/>
    <property type="match status" value="1"/>
</dbReference>
<dbReference type="InterPro" id="IPR036372">
    <property type="entry name" value="BEACH_dom_sf"/>
</dbReference>
<name>A0AA88LCW4_ARTSF</name>
<proteinExistence type="predicted"/>
<comment type="caution">
    <text evidence="5">The sequence shown here is derived from an EMBL/GenBank/DDBJ whole genome shotgun (WGS) entry which is preliminary data.</text>
</comment>
<dbReference type="CDD" id="cd01201">
    <property type="entry name" value="PH_BEACH"/>
    <property type="match status" value="1"/>
</dbReference>
<dbReference type="SUPFAM" id="SSF49899">
    <property type="entry name" value="Concanavalin A-like lectins/glucanases"/>
    <property type="match status" value="1"/>
</dbReference>
<dbReference type="Gene3D" id="2.60.120.200">
    <property type="match status" value="1"/>
</dbReference>
<evidence type="ECO:0000259" key="3">
    <source>
        <dbReference type="PROSITE" id="PS50197"/>
    </source>
</evidence>
<dbReference type="EMBL" id="JAVRJZ010000002">
    <property type="protein sequence ID" value="KAK2725772.1"/>
    <property type="molecule type" value="Genomic_DNA"/>
</dbReference>
<evidence type="ECO:0000256" key="2">
    <source>
        <dbReference type="ARBA" id="ARBA00022737"/>
    </source>
</evidence>
<dbReference type="SMART" id="SM01026">
    <property type="entry name" value="Beach"/>
    <property type="match status" value="1"/>
</dbReference>
<dbReference type="InterPro" id="IPR023362">
    <property type="entry name" value="PH-BEACH_dom"/>
</dbReference>
<feature type="non-terminal residue" evidence="5">
    <location>
        <position position="2605"/>
    </location>
</feature>
<dbReference type="InterPro" id="IPR011989">
    <property type="entry name" value="ARM-like"/>
</dbReference>
<gene>
    <name evidence="5" type="ORF">QYM36_000305</name>
</gene>
<dbReference type="SUPFAM" id="SSF48371">
    <property type="entry name" value="ARM repeat"/>
    <property type="match status" value="1"/>
</dbReference>
<evidence type="ECO:0008006" key="7">
    <source>
        <dbReference type="Google" id="ProtNLM"/>
    </source>
</evidence>
<dbReference type="PROSITE" id="PS50197">
    <property type="entry name" value="BEACH"/>
    <property type="match status" value="1"/>
</dbReference>
<dbReference type="Proteomes" id="UP001187531">
    <property type="component" value="Unassembled WGS sequence"/>
</dbReference>
<sequence length="2605" mass="290291">VFGSTSSPEMQEKFPEILIFAEAVSKMMVHETRKRAANQSTSEASYAISKFLEIDSSEELSNGWMLLSTVNILAAVGETIIQVMSAAALPSTLVKCLYLFFDLPDTVNGDTIEPGNDFSPKETRILLQKVFSQILVKLCTYPPAVEELAKEDDLQLLFGALTSWCPAYNAPWRKVASETLLTINRHCLTPQVLGYMHNKGCISLCIDNMQRTHIDLSPLELVDMFVTVFCLLKDSAELTPCLLDDFRSTHGYTFLVEFLLSVENDSSAEAQEAVRNLVLLVASLATCGFSEIRPSPGAGAGSIFQMPGFTVPQPAGRGGSIRNIQAFQVLQTVFLRARSSALCSTVLDAISNIYHSDDANYFILEGETTLPRFAEIIHTKPVDIQEKFFKLHEFLVFQLNYIPCRELISMSLIIRNENSLPCSVLCTVALLSYLRFNAVFKDVYREVGLLEVFMICLQRFGNLFAEKSSAKVEGKDVKMSEHQEKLVFVAMEVITVLLTGNTKNAVVFRTGGGTKCAQDLVLHPEVRREALGILQQLVLTTGTEEDMGALLGLLQNSNLIELKIDVMKSILCVLRESHRTRTVFRRVSGFVYLMSILVSMDGSLSEPPLPHPWDTLSRKDILRLLHLTFNTLAIALRFEPASAKYFQIEICKTSLGDSLRLLGCFSKEKDLKSSVQNFLPTEEASFHSLFHGNVPEEYEESCERVPVSLRNSCLVFRMLYDLATDAYSREVPSRISRSLCGDVNSAKGLKSENNSLLVPVSGIPTIAHPGVVLTMFQLIPSIYHESDLQMCATLQNFIFDKLKSLMRSERNIQVMCDVILPNYCLTVGELVLLDESHFLHGPLIQLLERLASHALEPRDLWSFLRLGSPLNTFSPELPRKGDYTFMQSIKYHRQPVPVSRIKTLVAMSMPQGLVSVTSPPFVEFEMSSEGFGGLFVPSLAPQSAAVVGMSALGVTGDLSVNGGIGMGDRCFPPVTGMTYSSWIYVEKYSDSKSELHPIRLLTVVRSISGKDEQFICLALTLSARDRALIVSTQESPLSKATGDWEPDVTGEGAVRIWNPELVQEGQWNHMVFVFNKAVLKHSQFSLYINGQHIHTCKLQYVSQNPAGVTGNLIITRSVNAFIGTSPAWRKISRLAWRQGPCHLVEDVWTPHIVERVFSLGPRYLSCFQAPEMPGISDPLSPLVPEEKIIFSINAGATSSLTLAKIKKVFNKIDSKSIAKQLGMSPNENSTPIHILHNAAGHLGGPARSLGGVVIGYMGARVFNPRPVSTVIQAIGGTSVLLGLIAMANDTETLYASVKVLVCIIRSEPSIDKEMERTLGYQTLATLLRRHKPLLNNHVLQLIFSLVGTVNSGKETLIIPSNTTAFRDLLCDLEVWTGTSGDLLRSLLEHFSELLSESSEKKSNLKALRDLNMAARLLYLLKESPLTISTTQAALNVLRLLLAVNPRPVDLLCFGQFVASTLPISMSSEKEVKIRDSLDRRENSLIPPNLQLGHRDVDDNVPNSQSSQILLRNRCLKVLLQLVSGNRFNQTFCEELFRVLGFDWVLMFMQGHLHSTTVVISLRILNILVSQSVYLQRFREGGSNSGWIRQTELIMQNRLGSVLGFQIGSALSKVGGAASQSNEEITPHIPGFTALQNMLPKHFDIPEVYFLLIAMLLGQPAQNMPSVPHLELDLDTIWSCIFGVVPEKNANVSLSSLLSKGLVCPEAMICLLGMVRTMMNNDGYRGNGEAIPSWLQDYPITLIQFFFYLYHNSPDALPVFLGGELISALVATVIPLSGSEPPSELASPLDELKNIEGSLLASPFISPDDESFCCLSSHPAKKFVMDFLKNLVVDSLSLAQQTKVTPVIDLLLEGLPEGSSHIQQCKFFTEILSLMMDHLIAADILIGEQAALPVVIGGNIHHIASNVIYFTGRLVDKLWLGYLQKDPHEVFDFIVKLISQSRRRSSSSTLSLDHLYRCLNRTILFLLSRQMDCTLEQNSMLDALHKLAHNRIVIFGAGNHDLEFIGCLTYALVCVVTGLGLPVEANYRSTWHIVQPKNEEANSSFVHGRNLIIVAARRVWEEMYITKKPAIEEAFKVTLSTSNLTPSLEQIKDIVHDPGHKLWVTYVDSEKKGTANKITPVWELHSQFQSKLQKVTGGLTRLGSRTKAIAHQHVQKYIMEEWEIVEKDLLRERGLWGPEIPSRFDKWILDVSEGPCRMRKKLIRNELFYHHYPYRPELESGDRQAKYKVAISLDSKLHHQLYETQHRSLRFAETGQPKEKLVCDNESNDEINQNSCGSSWTTAAEIKPSRENSTEIFEEKNDLGLSELPSLLKNSGKRTTNDVDEDFDGPEIDIGVDASADVVSDMSSDQCSAHQTLLALLDDGEKISHMFRCARIQGLDTTEGLLLFGKEYCYVVDGYTLLRSREVMDIQSLPPGLHEPIIPPSSAIATSTSASQFSQRQCSKLAYIDIKEVHIRKYLLQPNAIEVFSTDGRNYLLAFPRTMRNKVYQRFLATATGISDNAQQSVAGQKRSASVEQSSGILSSFMGETSVTQRWVRGEISNFQYLMYLNTLAGRSYNDLMQYPVFPWILADYDSPELDLTDPATFRELSKPMGAQTSDRLEQFKK</sequence>
<keyword evidence="6" id="KW-1185">Reference proteome</keyword>
<dbReference type="SUPFAM" id="SSF81837">
    <property type="entry name" value="BEACH domain"/>
    <property type="match status" value="1"/>
</dbReference>
<dbReference type="Gene3D" id="2.30.29.30">
    <property type="entry name" value="Pleckstrin-homology domain (PH domain)/Phosphotyrosine-binding domain (PTB)"/>
    <property type="match status" value="1"/>
</dbReference>
<dbReference type="PROSITE" id="PS51783">
    <property type="entry name" value="PH_BEACH"/>
    <property type="match status" value="1"/>
</dbReference>
<dbReference type="PANTHER" id="PTHR46108">
    <property type="entry name" value="BLUE CHEESE"/>
    <property type="match status" value="1"/>
</dbReference>
<dbReference type="InterPro" id="IPR013320">
    <property type="entry name" value="ConA-like_dom_sf"/>
</dbReference>
<dbReference type="Pfam" id="PF14844">
    <property type="entry name" value="PH_BEACH"/>
    <property type="match status" value="1"/>
</dbReference>
<evidence type="ECO:0000313" key="5">
    <source>
        <dbReference type="EMBL" id="KAK2725772.1"/>
    </source>
</evidence>
<evidence type="ECO:0000313" key="6">
    <source>
        <dbReference type="Proteomes" id="UP001187531"/>
    </source>
</evidence>
<dbReference type="SUPFAM" id="SSF50729">
    <property type="entry name" value="PH domain-like"/>
    <property type="match status" value="1"/>
</dbReference>
<dbReference type="InterPro" id="IPR000409">
    <property type="entry name" value="BEACH_dom"/>
</dbReference>
<dbReference type="Pfam" id="PF02138">
    <property type="entry name" value="Beach"/>
    <property type="match status" value="1"/>
</dbReference>
<evidence type="ECO:0000256" key="1">
    <source>
        <dbReference type="ARBA" id="ARBA00022574"/>
    </source>
</evidence>
<dbReference type="InterPro" id="IPR056252">
    <property type="entry name" value="Alfy-like_Arm-like"/>
</dbReference>
<dbReference type="Gene3D" id="1.25.10.10">
    <property type="entry name" value="Leucine-rich Repeat Variant"/>
    <property type="match status" value="1"/>
</dbReference>
<protein>
    <recommendedName>
        <fullName evidence="7">WD repeat and FYVE domain-containing protein 3</fullName>
    </recommendedName>
</protein>